<evidence type="ECO:0000313" key="11">
    <source>
        <dbReference type="Proteomes" id="UP000327493"/>
    </source>
</evidence>
<organism evidence="10 11">
    <name type="scientific">Etheostoma spectabile</name>
    <name type="common">orangethroat darter</name>
    <dbReference type="NCBI Taxonomy" id="54343"/>
    <lineage>
        <taxon>Eukaryota</taxon>
        <taxon>Metazoa</taxon>
        <taxon>Chordata</taxon>
        <taxon>Craniata</taxon>
        <taxon>Vertebrata</taxon>
        <taxon>Euteleostomi</taxon>
        <taxon>Actinopterygii</taxon>
        <taxon>Neopterygii</taxon>
        <taxon>Teleostei</taxon>
        <taxon>Neoteleostei</taxon>
        <taxon>Acanthomorphata</taxon>
        <taxon>Eupercaria</taxon>
        <taxon>Perciformes</taxon>
        <taxon>Percoidei</taxon>
        <taxon>Percidae</taxon>
        <taxon>Etheostomatinae</taxon>
        <taxon>Etheostoma</taxon>
    </lineage>
</organism>
<feature type="region of interest" description="Disordered" evidence="8">
    <location>
        <begin position="1"/>
        <end position="30"/>
    </location>
</feature>
<dbReference type="GO" id="GO:0043410">
    <property type="term" value="P:positive regulation of MAPK cascade"/>
    <property type="evidence" value="ECO:0007669"/>
    <property type="project" value="TreeGrafter"/>
</dbReference>
<dbReference type="AlphaFoldDB" id="A0A5J5CRG6"/>
<comment type="subcellular location">
    <subcellularLocation>
        <location evidence="1">Membrane</location>
        <topology evidence="1">Multi-pass membrane protein</topology>
    </subcellularLocation>
</comment>
<evidence type="ECO:0000256" key="8">
    <source>
        <dbReference type="SAM" id="MobiDB-lite"/>
    </source>
</evidence>
<evidence type="ECO:0008006" key="12">
    <source>
        <dbReference type="Google" id="ProtNLM"/>
    </source>
</evidence>
<protein>
    <recommendedName>
        <fullName evidence="12">G-protein coupled receptors family 1 profile domain-containing protein</fullName>
    </recommendedName>
</protein>
<dbReference type="PANTHER" id="PTHR24248:SF123">
    <property type="entry name" value="G-PROTEIN COUPLED RECEPTORS FAMILY 1 PROFILE DOMAIN-CONTAINING PROTEIN"/>
    <property type="match status" value="1"/>
</dbReference>
<comment type="caution">
    <text evidence="10">The sequence shown here is derived from an EMBL/GenBank/DDBJ whole genome shotgun (WGS) entry which is preliminary data.</text>
</comment>
<keyword evidence="7" id="KW-0807">Transducer</keyword>
<accession>A0A5J5CRG6</accession>
<keyword evidence="3 9" id="KW-1133">Transmembrane helix</keyword>
<sequence>METRRGVISPSSVGARRAGRRGGWRGGAGGSGKVAGDCASSSAASCPCSRVHAARKHAVCAAVVRFRHLRSKVTTFFVISLAGSDLLVAVLVMPGAITEVTGTWLFGRFCGVWIAFDHVLHGLHLAPVHHQRGPLLGHRQPFKYERKMTQRVGVCHEGWRGCCPFSSLSSRAAQLAPSGRGGDGGGGGNDGCQQGRQELQNSSNANAKSCVANLNKTYAISSSLISFYIRW</sequence>
<proteinExistence type="predicted"/>
<keyword evidence="6" id="KW-0675">Receptor</keyword>
<feature type="region of interest" description="Disordered" evidence="8">
    <location>
        <begin position="174"/>
        <end position="197"/>
    </location>
</feature>
<evidence type="ECO:0000256" key="5">
    <source>
        <dbReference type="ARBA" id="ARBA00023136"/>
    </source>
</evidence>
<reference evidence="10 11" key="1">
    <citation type="submission" date="2019-08" db="EMBL/GenBank/DDBJ databases">
        <title>A chromosome-level genome assembly, high-density linkage maps, and genome scans reveal the genomic architecture of hybrid incompatibilities underlying speciation via character displacement in darters (Percidae: Etheostominae).</title>
        <authorList>
            <person name="Moran R.L."/>
            <person name="Catchen J.M."/>
            <person name="Fuller R.C."/>
        </authorList>
    </citation>
    <scope>NUCLEOTIDE SEQUENCE [LARGE SCALE GENOMIC DNA]</scope>
    <source>
        <strain evidence="10">EspeVRDwgs_2016</strain>
        <tissue evidence="10">Muscle</tissue>
    </source>
</reference>
<keyword evidence="5 9" id="KW-0472">Membrane</keyword>
<evidence type="ECO:0000256" key="9">
    <source>
        <dbReference type="SAM" id="Phobius"/>
    </source>
</evidence>
<name>A0A5J5CRG6_9PERO</name>
<dbReference type="Pfam" id="PF00001">
    <property type="entry name" value="7tm_1"/>
    <property type="match status" value="1"/>
</dbReference>
<dbReference type="SUPFAM" id="SSF81321">
    <property type="entry name" value="Family A G protein-coupled receptor-like"/>
    <property type="match status" value="1"/>
</dbReference>
<evidence type="ECO:0000256" key="6">
    <source>
        <dbReference type="ARBA" id="ARBA00023170"/>
    </source>
</evidence>
<evidence type="ECO:0000313" key="10">
    <source>
        <dbReference type="EMBL" id="KAA8583479.1"/>
    </source>
</evidence>
<feature type="compositionally biased region" description="Gly residues" evidence="8">
    <location>
        <begin position="179"/>
        <end position="190"/>
    </location>
</feature>
<keyword evidence="2 9" id="KW-0812">Transmembrane</keyword>
<feature type="transmembrane region" description="Helical" evidence="9">
    <location>
        <begin position="75"/>
        <end position="97"/>
    </location>
</feature>
<evidence type="ECO:0000256" key="4">
    <source>
        <dbReference type="ARBA" id="ARBA00023040"/>
    </source>
</evidence>
<keyword evidence="4" id="KW-0297">G-protein coupled receptor</keyword>
<dbReference type="InterPro" id="IPR000276">
    <property type="entry name" value="GPCR_Rhodpsn"/>
</dbReference>
<evidence type="ECO:0000256" key="7">
    <source>
        <dbReference type="ARBA" id="ARBA00023224"/>
    </source>
</evidence>
<evidence type="ECO:0000256" key="2">
    <source>
        <dbReference type="ARBA" id="ARBA00022692"/>
    </source>
</evidence>
<dbReference type="Gene3D" id="1.20.1070.10">
    <property type="entry name" value="Rhodopsin 7-helix transmembrane proteins"/>
    <property type="match status" value="1"/>
</dbReference>
<keyword evidence="11" id="KW-1185">Reference proteome</keyword>
<dbReference type="GO" id="GO:0005886">
    <property type="term" value="C:plasma membrane"/>
    <property type="evidence" value="ECO:0007669"/>
    <property type="project" value="TreeGrafter"/>
</dbReference>
<dbReference type="PANTHER" id="PTHR24248">
    <property type="entry name" value="ADRENERGIC RECEPTOR-RELATED G-PROTEIN COUPLED RECEPTOR"/>
    <property type="match status" value="1"/>
</dbReference>
<gene>
    <name evidence="10" type="ORF">FQN60_014687</name>
</gene>
<dbReference type="EMBL" id="VOFY01000017">
    <property type="protein sequence ID" value="KAA8583479.1"/>
    <property type="molecule type" value="Genomic_DNA"/>
</dbReference>
<dbReference type="GO" id="GO:0071880">
    <property type="term" value="P:adenylate cyclase-activating adrenergic receptor signaling pathway"/>
    <property type="evidence" value="ECO:0007669"/>
    <property type="project" value="TreeGrafter"/>
</dbReference>
<evidence type="ECO:0000256" key="1">
    <source>
        <dbReference type="ARBA" id="ARBA00004141"/>
    </source>
</evidence>
<dbReference type="Proteomes" id="UP000327493">
    <property type="component" value="Chromosome 17"/>
</dbReference>
<dbReference type="GO" id="GO:0004930">
    <property type="term" value="F:G protein-coupled receptor activity"/>
    <property type="evidence" value="ECO:0007669"/>
    <property type="project" value="UniProtKB-KW"/>
</dbReference>
<evidence type="ECO:0000256" key="3">
    <source>
        <dbReference type="ARBA" id="ARBA00022989"/>
    </source>
</evidence>